<evidence type="ECO:0000256" key="1">
    <source>
        <dbReference type="HAMAP-Rule" id="MF_01539"/>
    </source>
</evidence>
<dbReference type="AlphaFoldDB" id="D5EF64"/>
<dbReference type="InterPro" id="IPR014729">
    <property type="entry name" value="Rossmann-like_a/b/a_fold"/>
</dbReference>
<keyword evidence="1" id="KW-0963">Cytoplasm</keyword>
<keyword evidence="1" id="KW-0547">Nucleotide-binding</keyword>
<comment type="caution">
    <text evidence="1">Lacks conserved residue(s) required for the propagation of feature annotation.</text>
</comment>
<dbReference type="GO" id="GO:0016879">
    <property type="term" value="F:ligase activity, forming carbon-nitrogen bonds"/>
    <property type="evidence" value="ECO:0007669"/>
    <property type="project" value="UniProtKB-UniRule"/>
</dbReference>
<keyword evidence="2" id="KW-0808">Transferase</keyword>
<organism evidence="2 3">
    <name type="scientific">Aminobacterium colombiense (strain DSM 12261 / ALA-1)</name>
    <dbReference type="NCBI Taxonomy" id="572547"/>
    <lineage>
        <taxon>Bacteria</taxon>
        <taxon>Thermotogati</taxon>
        <taxon>Synergistota</taxon>
        <taxon>Synergistia</taxon>
        <taxon>Synergistales</taxon>
        <taxon>Aminobacteriaceae</taxon>
        <taxon>Aminobacterium</taxon>
    </lineage>
</organism>
<proteinExistence type="inferred from homology"/>
<comment type="subcellular location">
    <subcellularLocation>
        <location evidence="1">Cytoplasm</location>
    </subcellularLocation>
</comment>
<name>D5EF64_AMICL</name>
<protein>
    <recommendedName>
        <fullName evidence="1">tRNA(Met) cytidine acetate ligase</fullName>
        <ecNumber evidence="1">6.3.4.-</ecNumber>
    </recommendedName>
</protein>
<dbReference type="KEGG" id="aco:Amico_1072"/>
<gene>
    <name evidence="1" type="primary">tmcAL</name>
    <name evidence="2" type="ordered locus">Amico_1072</name>
</gene>
<dbReference type="InterPro" id="IPR008513">
    <property type="entry name" value="tRNA(Met)_cyd_acetate_ligase"/>
</dbReference>
<dbReference type="GO" id="GO:0000049">
    <property type="term" value="F:tRNA binding"/>
    <property type="evidence" value="ECO:0007669"/>
    <property type="project" value="UniProtKB-KW"/>
</dbReference>
<dbReference type="Proteomes" id="UP000002366">
    <property type="component" value="Chromosome"/>
</dbReference>
<evidence type="ECO:0000313" key="2">
    <source>
        <dbReference type="EMBL" id="ADE57196.1"/>
    </source>
</evidence>
<feature type="binding site" evidence="1">
    <location>
        <position position="163"/>
    </location>
    <ligand>
        <name>ATP</name>
        <dbReference type="ChEBI" id="CHEBI:30616"/>
    </ligand>
</feature>
<dbReference type="EC" id="6.3.4.-" evidence="1"/>
<keyword evidence="1" id="KW-0820">tRNA-binding</keyword>
<reference evidence="2 3" key="1">
    <citation type="journal article" date="2010" name="Stand. Genomic Sci.">
        <title>Complete genome sequence of Aminobacterium colombiense type strain (ALA-1).</title>
        <authorList>
            <person name="Chertkov O."/>
            <person name="Sikorski J."/>
            <person name="Brambilla E."/>
            <person name="Lapidus A."/>
            <person name="Copeland A."/>
            <person name="Glavina Del Rio T."/>
            <person name="Nolan M."/>
            <person name="Lucas S."/>
            <person name="Tice H."/>
            <person name="Cheng J.F."/>
            <person name="Han C."/>
            <person name="Detter J.C."/>
            <person name="Bruce D."/>
            <person name="Tapia R."/>
            <person name="Goodwin L."/>
            <person name="Pitluck S."/>
            <person name="Liolios K."/>
            <person name="Ivanova N."/>
            <person name="Mavromatis K."/>
            <person name="Ovchinnikova G."/>
            <person name="Pati A."/>
            <person name="Chen A."/>
            <person name="Palaniappan K."/>
            <person name="Land M."/>
            <person name="Hauser L."/>
            <person name="Chang Y.J."/>
            <person name="Jeffries C.D."/>
            <person name="Spring S."/>
            <person name="Rohde M."/>
            <person name="Goker M."/>
            <person name="Bristow J."/>
            <person name="Eisen J.A."/>
            <person name="Markowitz V."/>
            <person name="Hugenholtz P."/>
            <person name="Kyrpides N.C."/>
            <person name="Klenk H.P."/>
        </authorList>
    </citation>
    <scope>NUCLEOTIDE SEQUENCE [LARGE SCALE GENOMIC DNA]</scope>
    <source>
        <strain evidence="3">DSM 12261 / ALA-1</strain>
    </source>
</reference>
<feature type="binding site" evidence="1">
    <location>
        <position position="188"/>
    </location>
    <ligand>
        <name>ATP</name>
        <dbReference type="ChEBI" id="CHEBI:30616"/>
    </ligand>
</feature>
<feature type="binding site" evidence="1">
    <location>
        <begin position="9"/>
        <end position="22"/>
    </location>
    <ligand>
        <name>ATP</name>
        <dbReference type="ChEBI" id="CHEBI:30616"/>
    </ligand>
</feature>
<sequence length="411" mass="46295">MSNNIVGIIAEYNPLHNGHVFQLEEAARRAEASGIVVVLSSHFTQRGEPSFIDKWQRTALALQAGADIVLELPVFFSCHNAGVFAAGAVDILAACHTVTHLSFGMENHCSDLSAILDILIHEPDPFKRQLRRYLDKGYSYVKARAMAMDEMIPLSGSILSLPNNSLALAYLLHSRKKGYPFQPLPIERKGADFHDEKSCGKWASASAIRKAYSDGRISDVHMALPLYSRLVLERTLEEGRIVFSAQNLWPFLQTSLLRSSQEEISRTAEMKEGLENLFLKLAATSSSWKEFISKGTSKRYTMGTLQRLAIHYLLGISHWENRAWQRLGPQYIRVLGFSQKGQKMLRDMRKRSTLPIITRGHMPPSQGIGSRLLQLEHFASILWEHLVPSPLFNQEIKAKPLQTESSFLDLN</sequence>
<feature type="binding site" evidence="1">
    <location>
        <position position="104"/>
    </location>
    <ligand>
        <name>ATP</name>
        <dbReference type="ChEBI" id="CHEBI:30616"/>
    </ligand>
</feature>
<keyword evidence="1" id="KW-0067">ATP-binding</keyword>
<comment type="catalytic activity">
    <reaction evidence="1">
        <text>cytidine(34) in elongator tRNA(Met) + acetate + ATP = N(4)-acetylcytidine(34) in elongator tRNA(Met) + AMP + diphosphate</text>
        <dbReference type="Rhea" id="RHEA:58144"/>
        <dbReference type="Rhea" id="RHEA-COMP:10693"/>
        <dbReference type="Rhea" id="RHEA-COMP:10694"/>
        <dbReference type="ChEBI" id="CHEBI:30089"/>
        <dbReference type="ChEBI" id="CHEBI:30616"/>
        <dbReference type="ChEBI" id="CHEBI:33019"/>
        <dbReference type="ChEBI" id="CHEBI:74900"/>
        <dbReference type="ChEBI" id="CHEBI:82748"/>
        <dbReference type="ChEBI" id="CHEBI:456215"/>
    </reaction>
</comment>
<dbReference type="OrthoDB" id="9769796at2"/>
<keyword evidence="1" id="KW-0436">Ligase</keyword>
<dbReference type="GO" id="GO:0016740">
    <property type="term" value="F:transferase activity"/>
    <property type="evidence" value="ECO:0007669"/>
    <property type="project" value="UniProtKB-KW"/>
</dbReference>
<dbReference type="GO" id="GO:0005737">
    <property type="term" value="C:cytoplasm"/>
    <property type="evidence" value="ECO:0007669"/>
    <property type="project" value="UniProtKB-SubCell"/>
</dbReference>
<dbReference type="GO" id="GO:0005524">
    <property type="term" value="F:ATP binding"/>
    <property type="evidence" value="ECO:0007669"/>
    <property type="project" value="UniProtKB-KW"/>
</dbReference>
<dbReference type="GO" id="GO:0006400">
    <property type="term" value="P:tRNA modification"/>
    <property type="evidence" value="ECO:0007669"/>
    <property type="project" value="UniProtKB-UniRule"/>
</dbReference>
<evidence type="ECO:0000313" key="3">
    <source>
        <dbReference type="Proteomes" id="UP000002366"/>
    </source>
</evidence>
<dbReference type="SUPFAM" id="SSF52374">
    <property type="entry name" value="Nucleotidylyl transferase"/>
    <property type="match status" value="1"/>
</dbReference>
<dbReference type="Pfam" id="PF05636">
    <property type="entry name" value="HIGH_NTase1"/>
    <property type="match status" value="1"/>
</dbReference>
<comment type="similarity">
    <text evidence="1">Belongs to the TmcAL family.</text>
</comment>
<dbReference type="HOGENOM" id="CLU_038915_0_1_0"/>
<dbReference type="STRING" id="572547.Amico_1072"/>
<dbReference type="PANTHER" id="PTHR37825:SF1">
    <property type="entry name" value="TRNA(MET) CYTIDINE ACETATE LIGASE"/>
    <property type="match status" value="1"/>
</dbReference>
<dbReference type="EMBL" id="CP001997">
    <property type="protein sequence ID" value="ADE57196.1"/>
    <property type="molecule type" value="Genomic_DNA"/>
</dbReference>
<dbReference type="Gene3D" id="3.40.50.620">
    <property type="entry name" value="HUPs"/>
    <property type="match status" value="1"/>
</dbReference>
<dbReference type="eggNOG" id="COG1323">
    <property type="taxonomic scope" value="Bacteria"/>
</dbReference>
<comment type="function">
    <text evidence="1">Catalyzes the formation of N(4)-acetylcytidine (ac(4)C) at the wobble position of elongator tRNA(Met), using acetate and ATP as substrates. First activates an acetate ion to form acetyladenylate (Ac-AMP) and then transfers the acetyl group to tRNA to form ac(4)C34.</text>
</comment>
<keyword evidence="1" id="KW-0694">RNA-binding</keyword>
<dbReference type="HAMAP" id="MF_01539">
    <property type="entry name" value="TmcAL"/>
    <property type="match status" value="1"/>
</dbReference>
<accession>D5EF64</accession>
<dbReference type="PANTHER" id="PTHR37825">
    <property type="entry name" value="TRNA(MET) CYTIDINE ACETATE LIGASE"/>
    <property type="match status" value="1"/>
</dbReference>
<dbReference type="RefSeq" id="WP_013048459.1">
    <property type="nucleotide sequence ID" value="NC_014011.1"/>
</dbReference>
<keyword evidence="3" id="KW-1185">Reference proteome</keyword>
<keyword evidence="1" id="KW-0819">tRNA processing</keyword>